<sequence>MCFIYVYIYWACSAHERCRQRQRHKKQYSFVVWNARLWRVMQPELKLTDATARNGSLEILAAVATYLSN</sequence>
<dbReference type="KEGG" id="eus:EUTSA_v10024172mg"/>
<name>V4KEU5_EUTSA</name>
<protein>
    <submittedName>
        <fullName evidence="1">Uncharacterized protein</fullName>
    </submittedName>
</protein>
<dbReference type="Gramene" id="ESQ29664">
    <property type="protein sequence ID" value="ESQ29664"/>
    <property type="gene ID" value="EUTSA_v10024172mg"/>
</dbReference>
<organism evidence="1 2">
    <name type="scientific">Eutrema salsugineum</name>
    <name type="common">Saltwater cress</name>
    <name type="synonym">Sisymbrium salsugineum</name>
    <dbReference type="NCBI Taxonomy" id="72664"/>
    <lineage>
        <taxon>Eukaryota</taxon>
        <taxon>Viridiplantae</taxon>
        <taxon>Streptophyta</taxon>
        <taxon>Embryophyta</taxon>
        <taxon>Tracheophyta</taxon>
        <taxon>Spermatophyta</taxon>
        <taxon>Magnoliopsida</taxon>
        <taxon>eudicotyledons</taxon>
        <taxon>Gunneridae</taxon>
        <taxon>Pentapetalae</taxon>
        <taxon>rosids</taxon>
        <taxon>malvids</taxon>
        <taxon>Brassicales</taxon>
        <taxon>Brassicaceae</taxon>
        <taxon>Eutremeae</taxon>
        <taxon>Eutrema</taxon>
    </lineage>
</organism>
<accession>V4KEU5</accession>
<dbReference type="EMBL" id="KI517881">
    <property type="protein sequence ID" value="ESQ29664.1"/>
    <property type="molecule type" value="Genomic_DNA"/>
</dbReference>
<evidence type="ECO:0000313" key="1">
    <source>
        <dbReference type="EMBL" id="ESQ29664.1"/>
    </source>
</evidence>
<dbReference type="Proteomes" id="UP000030689">
    <property type="component" value="Unassembled WGS sequence"/>
</dbReference>
<reference evidence="1 2" key="1">
    <citation type="journal article" date="2013" name="Front. Plant Sci.">
        <title>The Reference Genome of the Halophytic Plant Eutrema salsugineum.</title>
        <authorList>
            <person name="Yang R."/>
            <person name="Jarvis D.E."/>
            <person name="Chen H."/>
            <person name="Beilstein M.A."/>
            <person name="Grimwood J."/>
            <person name="Jenkins J."/>
            <person name="Shu S."/>
            <person name="Prochnik S."/>
            <person name="Xin M."/>
            <person name="Ma C."/>
            <person name="Schmutz J."/>
            <person name="Wing R.A."/>
            <person name="Mitchell-Olds T."/>
            <person name="Schumaker K.S."/>
            <person name="Wang X."/>
        </authorList>
    </citation>
    <scope>NUCLEOTIDE SEQUENCE [LARGE SCALE GENOMIC DNA]</scope>
</reference>
<evidence type="ECO:0000313" key="2">
    <source>
        <dbReference type="Proteomes" id="UP000030689"/>
    </source>
</evidence>
<keyword evidence="2" id="KW-1185">Reference proteome</keyword>
<dbReference type="AlphaFoldDB" id="V4KEU5"/>
<proteinExistence type="predicted"/>
<gene>
    <name evidence="1" type="ORF">EUTSA_v10024172mg</name>
</gene>